<comment type="caution">
    <text evidence="2">The sequence shown here is derived from an EMBL/GenBank/DDBJ whole genome shotgun (WGS) entry which is preliminary data.</text>
</comment>
<dbReference type="AlphaFoldDB" id="A0AAV9F9M0"/>
<evidence type="ECO:0000313" key="3">
    <source>
        <dbReference type="Proteomes" id="UP001180020"/>
    </source>
</evidence>
<gene>
    <name evidence="2" type="ORF">QJS10_CPA02g00350</name>
</gene>
<protein>
    <submittedName>
        <fullName evidence="2">Uncharacterized protein</fullName>
    </submittedName>
</protein>
<reference evidence="2" key="1">
    <citation type="journal article" date="2023" name="Nat. Commun.">
        <title>Diploid and tetraploid genomes of Acorus and the evolution of monocots.</title>
        <authorList>
            <person name="Ma L."/>
            <person name="Liu K.W."/>
            <person name="Li Z."/>
            <person name="Hsiao Y.Y."/>
            <person name="Qi Y."/>
            <person name="Fu T."/>
            <person name="Tang G.D."/>
            <person name="Zhang D."/>
            <person name="Sun W.H."/>
            <person name="Liu D.K."/>
            <person name="Li Y."/>
            <person name="Chen G.Z."/>
            <person name="Liu X.D."/>
            <person name="Liao X.Y."/>
            <person name="Jiang Y.T."/>
            <person name="Yu X."/>
            <person name="Hao Y."/>
            <person name="Huang J."/>
            <person name="Zhao X.W."/>
            <person name="Ke S."/>
            <person name="Chen Y.Y."/>
            <person name="Wu W.L."/>
            <person name="Hsu J.L."/>
            <person name="Lin Y.F."/>
            <person name="Huang M.D."/>
            <person name="Li C.Y."/>
            <person name="Huang L."/>
            <person name="Wang Z.W."/>
            <person name="Zhao X."/>
            <person name="Zhong W.Y."/>
            <person name="Peng D.H."/>
            <person name="Ahmad S."/>
            <person name="Lan S."/>
            <person name="Zhang J.S."/>
            <person name="Tsai W.C."/>
            <person name="Van de Peer Y."/>
            <person name="Liu Z.J."/>
        </authorList>
    </citation>
    <scope>NUCLEOTIDE SEQUENCE</scope>
    <source>
        <strain evidence="2">CP</strain>
    </source>
</reference>
<keyword evidence="1" id="KW-0175">Coiled coil</keyword>
<feature type="coiled-coil region" evidence="1">
    <location>
        <begin position="8"/>
        <end position="35"/>
    </location>
</feature>
<keyword evidence="3" id="KW-1185">Reference proteome</keyword>
<name>A0AAV9F9M0_ACOCL</name>
<accession>A0AAV9F9M0</accession>
<reference evidence="2" key="2">
    <citation type="submission" date="2023-06" db="EMBL/GenBank/DDBJ databases">
        <authorList>
            <person name="Ma L."/>
            <person name="Liu K.-W."/>
            <person name="Li Z."/>
            <person name="Hsiao Y.-Y."/>
            <person name="Qi Y."/>
            <person name="Fu T."/>
            <person name="Tang G."/>
            <person name="Zhang D."/>
            <person name="Sun W.-H."/>
            <person name="Liu D.-K."/>
            <person name="Li Y."/>
            <person name="Chen G.-Z."/>
            <person name="Liu X.-D."/>
            <person name="Liao X.-Y."/>
            <person name="Jiang Y.-T."/>
            <person name="Yu X."/>
            <person name="Hao Y."/>
            <person name="Huang J."/>
            <person name="Zhao X.-W."/>
            <person name="Ke S."/>
            <person name="Chen Y.-Y."/>
            <person name="Wu W.-L."/>
            <person name="Hsu J.-L."/>
            <person name="Lin Y.-F."/>
            <person name="Huang M.-D."/>
            <person name="Li C.-Y."/>
            <person name="Huang L."/>
            <person name="Wang Z.-W."/>
            <person name="Zhao X."/>
            <person name="Zhong W.-Y."/>
            <person name="Peng D.-H."/>
            <person name="Ahmad S."/>
            <person name="Lan S."/>
            <person name="Zhang J.-S."/>
            <person name="Tsai W.-C."/>
            <person name="Van De Peer Y."/>
            <person name="Liu Z.-J."/>
        </authorList>
    </citation>
    <scope>NUCLEOTIDE SEQUENCE</scope>
    <source>
        <strain evidence="2">CP</strain>
        <tissue evidence="2">Leaves</tissue>
    </source>
</reference>
<dbReference type="EMBL" id="JAUJYO010000002">
    <property type="protein sequence ID" value="KAK1322723.1"/>
    <property type="molecule type" value="Genomic_DNA"/>
</dbReference>
<evidence type="ECO:0000256" key="1">
    <source>
        <dbReference type="SAM" id="Coils"/>
    </source>
</evidence>
<proteinExistence type="predicted"/>
<dbReference type="Proteomes" id="UP001180020">
    <property type="component" value="Unassembled WGS sequence"/>
</dbReference>
<sequence length="248" mass="28055">MDKRLPDEEKHQNEFMLLQNELAEAEKQLKVFEEGVYKITTIYDAEHYQTILKETLSHVQVRKELCAHTLFYPQPRNANANVLYARGINHVFDCAHQQVAQFQTSHVFGSVGLLPMSYQKQPATDFTTLVQRNEFQLQEHLNGYVGSSSTATSKISLAKVTTTAKRGDDEHSSSQTLFPIINELIAVDETTTQYDDISVIIRYGYYGDYQIVSEHFKAVESELSVCGDHQSARQSSTGDIAIWVLGEA</sequence>
<organism evidence="2 3">
    <name type="scientific">Acorus calamus</name>
    <name type="common">Sweet flag</name>
    <dbReference type="NCBI Taxonomy" id="4465"/>
    <lineage>
        <taxon>Eukaryota</taxon>
        <taxon>Viridiplantae</taxon>
        <taxon>Streptophyta</taxon>
        <taxon>Embryophyta</taxon>
        <taxon>Tracheophyta</taxon>
        <taxon>Spermatophyta</taxon>
        <taxon>Magnoliopsida</taxon>
        <taxon>Liliopsida</taxon>
        <taxon>Acoraceae</taxon>
        <taxon>Acorus</taxon>
    </lineage>
</organism>
<evidence type="ECO:0000313" key="2">
    <source>
        <dbReference type="EMBL" id="KAK1322723.1"/>
    </source>
</evidence>